<comment type="caution">
    <text evidence="2">The sequence shown here is derived from an EMBL/GenBank/DDBJ whole genome shotgun (WGS) entry which is preliminary data.</text>
</comment>
<protein>
    <recommendedName>
        <fullName evidence="1">Apple domain-containing protein</fullName>
    </recommendedName>
</protein>
<dbReference type="SUPFAM" id="SSF57414">
    <property type="entry name" value="Hairpin loop containing domain-like"/>
    <property type="match status" value="1"/>
</dbReference>
<reference evidence="2 3" key="1">
    <citation type="journal article" date="2021" name="Elife">
        <title>Chloroplast acquisition without the gene transfer in kleptoplastic sea slugs, Plakobranchus ocellatus.</title>
        <authorList>
            <person name="Maeda T."/>
            <person name="Takahashi S."/>
            <person name="Yoshida T."/>
            <person name="Shimamura S."/>
            <person name="Takaki Y."/>
            <person name="Nagai Y."/>
            <person name="Toyoda A."/>
            <person name="Suzuki Y."/>
            <person name="Arimoto A."/>
            <person name="Ishii H."/>
            <person name="Satoh N."/>
            <person name="Nishiyama T."/>
            <person name="Hasebe M."/>
            <person name="Maruyama T."/>
            <person name="Minagawa J."/>
            <person name="Obokata J."/>
            <person name="Shigenobu S."/>
        </authorList>
    </citation>
    <scope>NUCLEOTIDE SEQUENCE [LARGE SCALE GENOMIC DNA]</scope>
</reference>
<dbReference type="Proteomes" id="UP000762676">
    <property type="component" value="Unassembled WGS sequence"/>
</dbReference>
<feature type="domain" description="Apple" evidence="1">
    <location>
        <begin position="142"/>
        <end position="191"/>
    </location>
</feature>
<sequence>MFDFHLIEELQNSTTQEKSCKELGYDGLAILNTPETYRYALKLTDYFWSVLPTDIYIGVHFRPELVESLWDDGTPPRSDAPFYRNPPFAVPWYPCGGLDIYRRLRMLGGHTAVPALCGNHKNTASEGMGSTKIGDLQTTSRTVLSVSKISSYLECAVLCSMSYDCRAAEFNSDLLTCTVVGEHTSTGTLAPLTKPEIKTFIRIFFR</sequence>
<dbReference type="CDD" id="cd00037">
    <property type="entry name" value="CLECT"/>
    <property type="match status" value="1"/>
</dbReference>
<dbReference type="EMBL" id="BMAT01002140">
    <property type="protein sequence ID" value="GFS00031.1"/>
    <property type="molecule type" value="Genomic_DNA"/>
</dbReference>
<accession>A0AAV4HRB9</accession>
<organism evidence="2 3">
    <name type="scientific">Elysia marginata</name>
    <dbReference type="NCBI Taxonomy" id="1093978"/>
    <lineage>
        <taxon>Eukaryota</taxon>
        <taxon>Metazoa</taxon>
        <taxon>Spiralia</taxon>
        <taxon>Lophotrochozoa</taxon>
        <taxon>Mollusca</taxon>
        <taxon>Gastropoda</taxon>
        <taxon>Heterobranchia</taxon>
        <taxon>Euthyneura</taxon>
        <taxon>Panpulmonata</taxon>
        <taxon>Sacoglossa</taxon>
        <taxon>Placobranchoidea</taxon>
        <taxon>Plakobranchidae</taxon>
        <taxon>Elysia</taxon>
    </lineage>
</organism>
<evidence type="ECO:0000259" key="1">
    <source>
        <dbReference type="Pfam" id="PF00024"/>
    </source>
</evidence>
<dbReference type="Pfam" id="PF00024">
    <property type="entry name" value="PAN_1"/>
    <property type="match status" value="1"/>
</dbReference>
<name>A0AAV4HRB9_9GAST</name>
<gene>
    <name evidence="2" type="ORF">ElyMa_001061300</name>
</gene>
<dbReference type="InterPro" id="IPR003609">
    <property type="entry name" value="Pan_app"/>
</dbReference>
<dbReference type="AlphaFoldDB" id="A0AAV4HRB9"/>
<evidence type="ECO:0000313" key="2">
    <source>
        <dbReference type="EMBL" id="GFS00031.1"/>
    </source>
</evidence>
<proteinExistence type="predicted"/>
<keyword evidence="3" id="KW-1185">Reference proteome</keyword>
<evidence type="ECO:0000313" key="3">
    <source>
        <dbReference type="Proteomes" id="UP000762676"/>
    </source>
</evidence>